<dbReference type="Gene3D" id="3.40.190.10">
    <property type="entry name" value="Periplasmic binding protein-like II"/>
    <property type="match status" value="1"/>
</dbReference>
<feature type="domain" description="DUF3502" evidence="3">
    <location>
        <begin position="451"/>
        <end position="518"/>
    </location>
</feature>
<feature type="compositionally biased region" description="Polar residues" evidence="1">
    <location>
        <begin position="35"/>
        <end position="44"/>
    </location>
</feature>
<sequence>MNAINRQTGMKGMLALMFALSIVISGCSSDDNKEGASTNKQNEQTPAADNTATNADTKGEPTEAELPQVELTWHYGTGALQPDQQEVQDAVNAYLKDNTKLNATIKLVPYDFGSYDQKMNPMIAANENMDIVWTTASWLLSYSQNVSKGAFLALDDLLPKYAPKTAKEMMPDKFWEDIKNPADGKVYAIPNYQVAATAAGFVFRKDLVDKYNFDITSVKKTADLEPFLKTLKENEPDIIPFAFQDYRNIPDYGNELRNSGWIWYYKNNPFIPVDTNASPERLAYWNLIHSWYEKGYVYQDLATVKDFDAFIKEGNVAVSTDVTFKPGGEFEMKTKNGGHEVVRQQLKESSFTGVNATMNAISKNSKNPERALMFLELVNTDKTLYHLLCYGIKGKHYNEVDGYYQAIEGSGYNPGIDWVFGNQFNGLLREGQPKDLWEQTKQLNESAEVSPLYAFHFNSESVKTEEAAINAVNDEYLPMLNFGVADPATMLPKYKAALEKAGQKTVEAEVKKQLDAWMAATGAK</sequence>
<evidence type="ECO:0000259" key="3">
    <source>
        <dbReference type="Pfam" id="PF12010"/>
    </source>
</evidence>
<evidence type="ECO:0000313" key="4">
    <source>
        <dbReference type="EMBL" id="MBP3962606.1"/>
    </source>
</evidence>
<proteinExistence type="predicted"/>
<feature type="signal peptide" evidence="2">
    <location>
        <begin position="1"/>
        <end position="29"/>
    </location>
</feature>
<reference evidence="4 5" key="1">
    <citation type="submission" date="2021-04" db="EMBL/GenBank/DDBJ databases">
        <title>Paenibacillus sp. DLE-14 whole genome sequence.</title>
        <authorList>
            <person name="Ham Y.J."/>
        </authorList>
    </citation>
    <scope>NUCLEOTIDE SEQUENCE [LARGE SCALE GENOMIC DNA]</scope>
    <source>
        <strain evidence="4 5">DLE-14</strain>
    </source>
</reference>
<dbReference type="Pfam" id="PF12010">
    <property type="entry name" value="DUF3502"/>
    <property type="match status" value="1"/>
</dbReference>
<dbReference type="Proteomes" id="UP000673394">
    <property type="component" value="Unassembled WGS sequence"/>
</dbReference>
<feature type="chain" id="PRO_5047094243" evidence="2">
    <location>
        <begin position="30"/>
        <end position="524"/>
    </location>
</feature>
<keyword evidence="5" id="KW-1185">Reference proteome</keyword>
<keyword evidence="2" id="KW-0732">Signal</keyword>
<dbReference type="RefSeq" id="WP_210656931.1">
    <property type="nucleotide sequence ID" value="NZ_JAGKSP010000002.1"/>
</dbReference>
<feature type="region of interest" description="Disordered" evidence="1">
    <location>
        <begin position="29"/>
        <end position="62"/>
    </location>
</feature>
<feature type="compositionally biased region" description="Low complexity" evidence="1">
    <location>
        <begin position="45"/>
        <end position="56"/>
    </location>
</feature>
<accession>A0ABS5C9D2</accession>
<dbReference type="PROSITE" id="PS51257">
    <property type="entry name" value="PROKAR_LIPOPROTEIN"/>
    <property type="match status" value="1"/>
</dbReference>
<name>A0ABS5C9D2_9BACL</name>
<gene>
    <name evidence="4" type="ORF">I8J30_07790</name>
</gene>
<evidence type="ECO:0000313" key="5">
    <source>
        <dbReference type="Proteomes" id="UP000673394"/>
    </source>
</evidence>
<dbReference type="InterPro" id="IPR022627">
    <property type="entry name" value="DUF3502"/>
</dbReference>
<protein>
    <submittedName>
        <fullName evidence="4">ABC transporter substrate-binding protein</fullName>
    </submittedName>
</protein>
<comment type="caution">
    <text evidence="4">The sequence shown here is derived from an EMBL/GenBank/DDBJ whole genome shotgun (WGS) entry which is preliminary data.</text>
</comment>
<dbReference type="SUPFAM" id="SSF53850">
    <property type="entry name" value="Periplasmic binding protein-like II"/>
    <property type="match status" value="1"/>
</dbReference>
<dbReference type="EMBL" id="JAGKSP010000002">
    <property type="protein sequence ID" value="MBP3962606.1"/>
    <property type="molecule type" value="Genomic_DNA"/>
</dbReference>
<dbReference type="PANTHER" id="PTHR43649:SF17">
    <property type="entry name" value="ABC TRANSPORTER SOLUTE BINDING PROTEIN-SUGAR TRANSPORT"/>
    <property type="match status" value="1"/>
</dbReference>
<evidence type="ECO:0000256" key="2">
    <source>
        <dbReference type="SAM" id="SignalP"/>
    </source>
</evidence>
<organism evidence="4 5">
    <name type="scientific">Paenibacillus lignilyticus</name>
    <dbReference type="NCBI Taxonomy" id="1172615"/>
    <lineage>
        <taxon>Bacteria</taxon>
        <taxon>Bacillati</taxon>
        <taxon>Bacillota</taxon>
        <taxon>Bacilli</taxon>
        <taxon>Bacillales</taxon>
        <taxon>Paenibacillaceae</taxon>
        <taxon>Paenibacillus</taxon>
    </lineage>
</organism>
<dbReference type="PANTHER" id="PTHR43649">
    <property type="entry name" value="ARABINOSE-BINDING PROTEIN-RELATED"/>
    <property type="match status" value="1"/>
</dbReference>
<dbReference type="InterPro" id="IPR050490">
    <property type="entry name" value="Bact_solute-bd_prot1"/>
</dbReference>
<evidence type="ECO:0000256" key="1">
    <source>
        <dbReference type="SAM" id="MobiDB-lite"/>
    </source>
</evidence>